<dbReference type="EMBL" id="JAYMRW010000015">
    <property type="protein sequence ID" value="MEM5451523.1"/>
    <property type="molecule type" value="Genomic_DNA"/>
</dbReference>
<dbReference type="Pfam" id="PF13565">
    <property type="entry name" value="HTH_32"/>
    <property type="match status" value="1"/>
</dbReference>
<reference evidence="2 4" key="1">
    <citation type="submission" date="2024-01" db="EMBL/GenBank/DDBJ databases">
        <title>The diversity of rhizobia nodulating Mimosa spp. in eleven states of Brazil covering several biomes is determined by host plant, location, and edaphic factors.</title>
        <authorList>
            <person name="Rouws L."/>
            <person name="Barauna A."/>
            <person name="Beukes C."/>
            <person name="De Faria S.M."/>
            <person name="Gross E."/>
            <person name="Dos Reis Junior F.B."/>
            <person name="Simon M."/>
            <person name="Maluk M."/>
            <person name="Odee D.W."/>
            <person name="Kenicer G."/>
            <person name="Young J.P.W."/>
            <person name="Reis V.M."/>
            <person name="Zilli J."/>
            <person name="James E.K."/>
        </authorList>
    </citation>
    <scope>NUCLEOTIDE SEQUENCE [LARGE SCALE GENOMIC DNA]</scope>
    <source>
        <strain evidence="2 4">JPY164</strain>
    </source>
</reference>
<accession>A0ABU9SCK2</accession>
<evidence type="ECO:0000313" key="2">
    <source>
        <dbReference type="EMBL" id="MEM5448690.1"/>
    </source>
</evidence>
<dbReference type="PANTHER" id="PTHR35004">
    <property type="entry name" value="TRANSPOSASE RV3428C-RELATED"/>
    <property type="match status" value="1"/>
</dbReference>
<evidence type="ECO:0000313" key="3">
    <source>
        <dbReference type="EMBL" id="MEM5451523.1"/>
    </source>
</evidence>
<comment type="caution">
    <text evidence="2">The sequence shown here is derived from an EMBL/GenBank/DDBJ whole genome shotgun (WGS) entry which is preliminary data.</text>
</comment>
<sequence length="380" mass="43709">MPWNPRNTMNLRLEFVNLALQDGANRRELCRRFGISPKTGYKWLARHAQDDGATALADRSRRPLQSPARTIPTVEQQVVELRQAHPAWGGRKIKRRLEDLGHTAVPAPSTVTGILHRHGLIRAEASEAATPWQRFEHEHPNSLWQMDFKGWFELQDGRHCSPLTVLDDHSRFNLTLDACGRTDTSTVRAHLRQTFRRYGLPLRINADNGSPWGSPGQPGQLTELAIWLIRLGVRLSHSRVAHPQTNGKDERFHRTLKAEVLSGRRFDSLRNAQRVFDEWRTVYNHQRPHQALQMATPITRYRPSAHPYPETLPPIEYRSDDTVVRVGWNGELRFRCRCFKVSNALHKLPVAVRPSAGSGNRYDLFFLHHHFGTINLDHPE</sequence>
<dbReference type="Gene3D" id="3.30.420.10">
    <property type="entry name" value="Ribonuclease H-like superfamily/Ribonuclease H"/>
    <property type="match status" value="1"/>
</dbReference>
<keyword evidence="4" id="KW-1185">Reference proteome</keyword>
<dbReference type="Proteomes" id="UP001390669">
    <property type="component" value="Unassembled WGS sequence"/>
</dbReference>
<dbReference type="NCBIfam" id="NF033577">
    <property type="entry name" value="transpos_IS481"/>
    <property type="match status" value="1"/>
</dbReference>
<dbReference type="SUPFAM" id="SSF46689">
    <property type="entry name" value="Homeodomain-like"/>
    <property type="match status" value="1"/>
</dbReference>
<proteinExistence type="predicted"/>
<dbReference type="SUPFAM" id="SSF53098">
    <property type="entry name" value="Ribonuclease H-like"/>
    <property type="match status" value="1"/>
</dbReference>
<evidence type="ECO:0000313" key="4">
    <source>
        <dbReference type="Proteomes" id="UP001390669"/>
    </source>
</evidence>
<gene>
    <name evidence="2" type="ORF">VSR33_14490</name>
    <name evidence="3" type="ORF">VSR33_29025</name>
</gene>
<dbReference type="EMBL" id="JAYMRW010000005">
    <property type="protein sequence ID" value="MEM5448690.1"/>
    <property type="molecule type" value="Genomic_DNA"/>
</dbReference>
<dbReference type="InterPro" id="IPR036397">
    <property type="entry name" value="RNaseH_sf"/>
</dbReference>
<dbReference type="PROSITE" id="PS50994">
    <property type="entry name" value="INTEGRASE"/>
    <property type="match status" value="1"/>
</dbReference>
<name>A0ABU9SCK2_9BURK</name>
<dbReference type="InterPro" id="IPR009057">
    <property type="entry name" value="Homeodomain-like_sf"/>
</dbReference>
<dbReference type="Pfam" id="PF13683">
    <property type="entry name" value="rve_3"/>
    <property type="match status" value="1"/>
</dbReference>
<feature type="domain" description="Integrase catalytic" evidence="1">
    <location>
        <begin position="136"/>
        <end position="305"/>
    </location>
</feature>
<evidence type="ECO:0000259" key="1">
    <source>
        <dbReference type="PROSITE" id="PS50994"/>
    </source>
</evidence>
<dbReference type="InterPro" id="IPR012337">
    <property type="entry name" value="RNaseH-like_sf"/>
</dbReference>
<dbReference type="InterPro" id="IPR001584">
    <property type="entry name" value="Integrase_cat-core"/>
</dbReference>
<dbReference type="PANTHER" id="PTHR35004:SF6">
    <property type="entry name" value="TRANSPOSASE"/>
    <property type="match status" value="1"/>
</dbReference>
<dbReference type="InterPro" id="IPR047656">
    <property type="entry name" value="IS481-like_transpos"/>
</dbReference>
<organism evidence="2 4">
    <name type="scientific">Paraburkholderia guartelaensis</name>
    <dbReference type="NCBI Taxonomy" id="2546446"/>
    <lineage>
        <taxon>Bacteria</taxon>
        <taxon>Pseudomonadati</taxon>
        <taxon>Pseudomonadota</taxon>
        <taxon>Betaproteobacteria</taxon>
        <taxon>Burkholderiales</taxon>
        <taxon>Burkholderiaceae</taxon>
        <taxon>Paraburkholderia</taxon>
    </lineage>
</organism>
<dbReference type="RefSeq" id="WP_406952351.1">
    <property type="nucleotide sequence ID" value="NZ_JAYMRW010000005.1"/>
</dbReference>
<protein>
    <submittedName>
        <fullName evidence="2">IS481 family transposase</fullName>
    </submittedName>
</protein>